<accession>A0A1B0FP99</accession>
<feature type="region of interest" description="Disordered" evidence="1">
    <location>
        <begin position="81"/>
        <end position="108"/>
    </location>
</feature>
<dbReference type="VEuPathDB" id="VectorBase:GMOY005731"/>
<proteinExistence type="predicted"/>
<dbReference type="EMBL" id="CCAG010007750">
    <property type="status" value="NOT_ANNOTATED_CDS"/>
    <property type="molecule type" value="Genomic_DNA"/>
</dbReference>
<dbReference type="PANTHER" id="PTHR11439:SF483">
    <property type="entry name" value="PEPTIDE SYNTHASE GLIP-LIKE, PUTATIVE (AFU_ORTHOLOGUE AFUA_3G12920)-RELATED"/>
    <property type="match status" value="1"/>
</dbReference>
<feature type="compositionally biased region" description="Basic residues" evidence="1">
    <location>
        <begin position="98"/>
        <end position="108"/>
    </location>
</feature>
<organism evidence="2 3">
    <name type="scientific">Glossina morsitans morsitans</name>
    <name type="common">Savannah tsetse fly</name>
    <dbReference type="NCBI Taxonomy" id="37546"/>
    <lineage>
        <taxon>Eukaryota</taxon>
        <taxon>Metazoa</taxon>
        <taxon>Ecdysozoa</taxon>
        <taxon>Arthropoda</taxon>
        <taxon>Hexapoda</taxon>
        <taxon>Insecta</taxon>
        <taxon>Pterygota</taxon>
        <taxon>Neoptera</taxon>
        <taxon>Endopterygota</taxon>
        <taxon>Diptera</taxon>
        <taxon>Brachycera</taxon>
        <taxon>Muscomorpha</taxon>
        <taxon>Hippoboscoidea</taxon>
        <taxon>Glossinidae</taxon>
        <taxon>Glossina</taxon>
    </lineage>
</organism>
<dbReference type="AlphaFoldDB" id="A0A1B0FP99"/>
<reference evidence="2" key="1">
    <citation type="submission" date="2020-05" db="UniProtKB">
        <authorList>
            <consortium name="EnsemblMetazoa"/>
        </authorList>
    </citation>
    <scope>IDENTIFICATION</scope>
    <source>
        <strain evidence="2">Yale</strain>
    </source>
</reference>
<feature type="compositionally biased region" description="Polar residues" evidence="1">
    <location>
        <begin position="81"/>
        <end position="95"/>
    </location>
</feature>
<dbReference type="CDD" id="cd09272">
    <property type="entry name" value="RNase_HI_RT_Ty1"/>
    <property type="match status" value="1"/>
</dbReference>
<evidence type="ECO:0000313" key="2">
    <source>
        <dbReference type="EnsemblMetazoa" id="GMOY005731-PA"/>
    </source>
</evidence>
<dbReference type="EnsemblMetazoa" id="GMOY005731-RA">
    <property type="protein sequence ID" value="GMOY005731-PA"/>
    <property type="gene ID" value="GMOY005731"/>
</dbReference>
<dbReference type="PhylomeDB" id="A0A1B0FP99"/>
<evidence type="ECO:0000313" key="3">
    <source>
        <dbReference type="Proteomes" id="UP000092444"/>
    </source>
</evidence>
<dbReference type="Proteomes" id="UP000092444">
    <property type="component" value="Unassembled WGS sequence"/>
</dbReference>
<dbReference type="PANTHER" id="PTHR11439">
    <property type="entry name" value="GAG-POL-RELATED RETROTRANSPOSON"/>
    <property type="match status" value="1"/>
</dbReference>
<protein>
    <submittedName>
        <fullName evidence="2">Uncharacterized protein</fullName>
    </submittedName>
</protein>
<name>A0A1B0FP99_GLOMM</name>
<evidence type="ECO:0000256" key="1">
    <source>
        <dbReference type="SAM" id="MobiDB-lite"/>
    </source>
</evidence>
<sequence>MFTHGNGCTVEWGANIDDRRSFTEYAFVFGNAAVSWERRRQLTVAMCSTEAEYMSLFESTEEVIHLRSYISEILGKMGTQTTTSNVNQGTNQLSKNPVFHKRTKPVDH</sequence>
<dbReference type="STRING" id="37546.A0A1B0FP99"/>
<keyword evidence="3" id="KW-1185">Reference proteome</keyword>